<sequence length="225" mass="25618">TAMEDVHHFVKLNSTAFSQSPWTMFSILFLEIILIIAYCLLWPLLCVAVTRAGVMHRNFRIQICLATSYALLGQLALLIMIYYQLYDLPLDADALMFVCDLIKVTVLGYYCTLMGSFAVERYVATHYWRWYEKGSDSTLLVLLTAEFIMIMPNFIEAVLNLTEIVSIESNFVLLAILFSISFAAFLRIYHVNVGLSNFLSQGAQLGSYSVSRTFQVRENVVVMKV</sequence>
<dbReference type="GO" id="GO:0007606">
    <property type="term" value="P:sensory perception of chemical stimulus"/>
    <property type="evidence" value="ECO:0007669"/>
    <property type="project" value="InterPro"/>
</dbReference>
<feature type="transmembrane region" description="Helical" evidence="2">
    <location>
        <begin position="95"/>
        <end position="119"/>
    </location>
</feature>
<evidence type="ECO:0008006" key="5">
    <source>
        <dbReference type="Google" id="ProtNLM"/>
    </source>
</evidence>
<keyword evidence="2" id="KW-0812">Transmembrane</keyword>
<organism evidence="3 4">
    <name type="scientific">Pristionchus mayeri</name>
    <dbReference type="NCBI Taxonomy" id="1317129"/>
    <lineage>
        <taxon>Eukaryota</taxon>
        <taxon>Metazoa</taxon>
        <taxon>Ecdysozoa</taxon>
        <taxon>Nematoda</taxon>
        <taxon>Chromadorea</taxon>
        <taxon>Rhabditida</taxon>
        <taxon>Rhabditina</taxon>
        <taxon>Diplogasteromorpha</taxon>
        <taxon>Diplogasteroidea</taxon>
        <taxon>Neodiplogasteridae</taxon>
        <taxon>Pristionchus</taxon>
    </lineage>
</organism>
<feature type="non-terminal residue" evidence="3">
    <location>
        <position position="1"/>
    </location>
</feature>
<feature type="transmembrane region" description="Helical" evidence="2">
    <location>
        <begin position="171"/>
        <end position="189"/>
    </location>
</feature>
<comment type="caution">
    <text evidence="3">The sequence shown here is derived from an EMBL/GenBank/DDBJ whole genome shotgun (WGS) entry which is preliminary data.</text>
</comment>
<dbReference type="InterPro" id="IPR052860">
    <property type="entry name" value="NRL-GPCR1"/>
</dbReference>
<feature type="transmembrane region" description="Helical" evidence="2">
    <location>
        <begin position="22"/>
        <end position="49"/>
    </location>
</feature>
<proteinExistence type="inferred from homology"/>
<keyword evidence="2" id="KW-0472">Membrane</keyword>
<dbReference type="AlphaFoldDB" id="A0AAN5HY54"/>
<accession>A0AAN5HY54</accession>
<keyword evidence="2" id="KW-1133">Transmembrane helix</keyword>
<protein>
    <recommendedName>
        <fullName evidence="5">G protein-coupled receptor</fullName>
    </recommendedName>
</protein>
<evidence type="ECO:0000313" key="3">
    <source>
        <dbReference type="EMBL" id="GMR45225.1"/>
    </source>
</evidence>
<gene>
    <name evidence="3" type="ORF">PMAYCL1PPCAC_15420</name>
</gene>
<dbReference type="PANTHER" id="PTHR47521:SF7">
    <property type="entry name" value="SERPENTINE RECEPTOR CLASS EPSILON-6"/>
    <property type="match status" value="1"/>
</dbReference>
<evidence type="ECO:0000256" key="1">
    <source>
        <dbReference type="ARBA" id="ARBA00006803"/>
    </source>
</evidence>
<reference evidence="4" key="1">
    <citation type="submission" date="2022-10" db="EMBL/GenBank/DDBJ databases">
        <title>Genome assembly of Pristionchus species.</title>
        <authorList>
            <person name="Yoshida K."/>
            <person name="Sommer R.J."/>
        </authorList>
    </citation>
    <scope>NUCLEOTIDE SEQUENCE [LARGE SCALE GENOMIC DNA]</scope>
    <source>
        <strain evidence="4">RS5460</strain>
    </source>
</reference>
<evidence type="ECO:0000313" key="4">
    <source>
        <dbReference type="Proteomes" id="UP001328107"/>
    </source>
</evidence>
<dbReference type="GO" id="GO:0016020">
    <property type="term" value="C:membrane"/>
    <property type="evidence" value="ECO:0007669"/>
    <property type="project" value="InterPro"/>
</dbReference>
<dbReference type="Proteomes" id="UP001328107">
    <property type="component" value="Unassembled WGS sequence"/>
</dbReference>
<dbReference type="InterPro" id="IPR004151">
    <property type="entry name" value="7TM_GPCR_serpentine_rcpt_Sre"/>
</dbReference>
<keyword evidence="4" id="KW-1185">Reference proteome</keyword>
<feature type="transmembrane region" description="Helical" evidence="2">
    <location>
        <begin position="61"/>
        <end position="83"/>
    </location>
</feature>
<evidence type="ECO:0000256" key="2">
    <source>
        <dbReference type="SAM" id="Phobius"/>
    </source>
</evidence>
<feature type="non-terminal residue" evidence="3">
    <location>
        <position position="225"/>
    </location>
</feature>
<name>A0AAN5HY54_9BILA</name>
<feature type="transmembrane region" description="Helical" evidence="2">
    <location>
        <begin position="139"/>
        <end position="159"/>
    </location>
</feature>
<dbReference type="Pfam" id="PF03125">
    <property type="entry name" value="Sre"/>
    <property type="match status" value="1"/>
</dbReference>
<dbReference type="PANTHER" id="PTHR47521">
    <property type="entry name" value="SERPENTINE RECEPTOR, CLASS E (EPSILON)-RELATED"/>
    <property type="match status" value="1"/>
</dbReference>
<dbReference type="EMBL" id="BTRK01000004">
    <property type="protein sequence ID" value="GMR45225.1"/>
    <property type="molecule type" value="Genomic_DNA"/>
</dbReference>
<comment type="similarity">
    <text evidence="1">Belongs to the nematode receptor-like protein sre family.</text>
</comment>